<organism evidence="2 3">
    <name type="scientific">Pleurodeles waltl</name>
    <name type="common">Iberian ribbed newt</name>
    <dbReference type="NCBI Taxonomy" id="8319"/>
    <lineage>
        <taxon>Eukaryota</taxon>
        <taxon>Metazoa</taxon>
        <taxon>Chordata</taxon>
        <taxon>Craniata</taxon>
        <taxon>Vertebrata</taxon>
        <taxon>Euteleostomi</taxon>
        <taxon>Amphibia</taxon>
        <taxon>Batrachia</taxon>
        <taxon>Caudata</taxon>
        <taxon>Salamandroidea</taxon>
        <taxon>Salamandridae</taxon>
        <taxon>Pleurodelinae</taxon>
        <taxon>Pleurodeles</taxon>
    </lineage>
</organism>
<evidence type="ECO:0000256" key="1">
    <source>
        <dbReference type="SAM" id="MobiDB-lite"/>
    </source>
</evidence>
<accession>A0AAV7R0Y5</accession>
<dbReference type="EMBL" id="JANPWB010000010">
    <property type="protein sequence ID" value="KAJ1146251.1"/>
    <property type="molecule type" value="Genomic_DNA"/>
</dbReference>
<feature type="region of interest" description="Disordered" evidence="1">
    <location>
        <begin position="1"/>
        <end position="77"/>
    </location>
</feature>
<dbReference type="AlphaFoldDB" id="A0AAV7R0Y5"/>
<keyword evidence="3" id="KW-1185">Reference proteome</keyword>
<comment type="caution">
    <text evidence="2">The sequence shown here is derived from an EMBL/GenBank/DDBJ whole genome shotgun (WGS) entry which is preliminary data.</text>
</comment>
<sequence length="77" mass="8581">MRSCASSEDDDTAQDWRTREHWGRRHVDSEAESKGHLDTGRGGYGALDRGLKDTGTWRLRDKGHRKTEGHMGTGKGG</sequence>
<protein>
    <submittedName>
        <fullName evidence="2">Uncharacterized protein</fullName>
    </submittedName>
</protein>
<name>A0AAV7R0Y5_PLEWA</name>
<gene>
    <name evidence="2" type="ORF">NDU88_012529</name>
</gene>
<evidence type="ECO:0000313" key="3">
    <source>
        <dbReference type="Proteomes" id="UP001066276"/>
    </source>
</evidence>
<feature type="compositionally biased region" description="Basic and acidic residues" evidence="1">
    <location>
        <begin position="14"/>
        <end position="39"/>
    </location>
</feature>
<proteinExistence type="predicted"/>
<evidence type="ECO:0000313" key="2">
    <source>
        <dbReference type="EMBL" id="KAJ1146251.1"/>
    </source>
</evidence>
<dbReference type="Proteomes" id="UP001066276">
    <property type="component" value="Chromosome 6"/>
</dbReference>
<reference evidence="2" key="1">
    <citation type="journal article" date="2022" name="bioRxiv">
        <title>Sequencing and chromosome-scale assembly of the giantPleurodeles waltlgenome.</title>
        <authorList>
            <person name="Brown T."/>
            <person name="Elewa A."/>
            <person name="Iarovenko S."/>
            <person name="Subramanian E."/>
            <person name="Araus A.J."/>
            <person name="Petzold A."/>
            <person name="Susuki M."/>
            <person name="Suzuki K.-i.T."/>
            <person name="Hayashi T."/>
            <person name="Toyoda A."/>
            <person name="Oliveira C."/>
            <person name="Osipova E."/>
            <person name="Leigh N.D."/>
            <person name="Simon A."/>
            <person name="Yun M.H."/>
        </authorList>
    </citation>
    <scope>NUCLEOTIDE SEQUENCE</scope>
    <source>
        <strain evidence="2">20211129_DDA</strain>
        <tissue evidence="2">Liver</tissue>
    </source>
</reference>